<dbReference type="GO" id="GO:0005886">
    <property type="term" value="C:plasma membrane"/>
    <property type="evidence" value="ECO:0007669"/>
    <property type="project" value="TreeGrafter"/>
</dbReference>
<feature type="non-terminal residue" evidence="10">
    <location>
        <position position="195"/>
    </location>
</feature>
<keyword evidence="8" id="KW-0675">Receptor</keyword>
<dbReference type="PANTHER" id="PTHR24416:SF550">
    <property type="entry name" value="FIBROBLAST GROWTH FACTOR RECEPTOR HOMOLOG 1-RELATED"/>
    <property type="match status" value="1"/>
</dbReference>
<dbReference type="InterPro" id="IPR008266">
    <property type="entry name" value="Tyr_kinase_AS"/>
</dbReference>
<dbReference type="InterPro" id="IPR001245">
    <property type="entry name" value="Ser-Thr/Tyr_kinase_cat_dom"/>
</dbReference>
<evidence type="ECO:0000256" key="1">
    <source>
        <dbReference type="ARBA" id="ARBA00004370"/>
    </source>
</evidence>
<reference evidence="10" key="1">
    <citation type="submission" date="2021-06" db="EMBL/GenBank/DDBJ databases">
        <authorList>
            <person name="Hodson N. C."/>
            <person name="Mongue J. A."/>
            <person name="Jaron S. K."/>
        </authorList>
    </citation>
    <scope>NUCLEOTIDE SEQUENCE</scope>
</reference>
<dbReference type="PROSITE" id="PS50011">
    <property type="entry name" value="PROTEIN_KINASE_DOM"/>
    <property type="match status" value="1"/>
</dbReference>
<evidence type="ECO:0000256" key="2">
    <source>
        <dbReference type="ARBA" id="ARBA00022692"/>
    </source>
</evidence>
<sequence>GMSKEKAIAKDQLIVSEVILGQGACSVIYREHPNILRFAGAVIERIQSGTFLAVFEFSPFGNLHDYLTKYAGNYVSPSSEEDLHERIPPVSAGSELNMNLNPSVLISFCKQIATAMAYIAQKKVVHRDLAIRNILVFHNNVVKITDFGMSKQLYEVSNYKVQIQKYEQVRLRWRSMAIESLRSMEFSSKSDVWSF</sequence>
<evidence type="ECO:0000313" key="11">
    <source>
        <dbReference type="Proteomes" id="UP000708208"/>
    </source>
</evidence>
<dbReference type="Proteomes" id="UP000708208">
    <property type="component" value="Unassembled WGS sequence"/>
</dbReference>
<dbReference type="PROSITE" id="PS00109">
    <property type="entry name" value="PROTEIN_KINASE_TYR"/>
    <property type="match status" value="1"/>
</dbReference>
<dbReference type="Pfam" id="PF07714">
    <property type="entry name" value="PK_Tyr_Ser-Thr"/>
    <property type="match status" value="1"/>
</dbReference>
<proteinExistence type="predicted"/>
<keyword evidence="3" id="KW-0732">Signal</keyword>
<keyword evidence="2" id="KW-0812">Transmembrane</keyword>
<dbReference type="GO" id="GO:0043235">
    <property type="term" value="C:receptor complex"/>
    <property type="evidence" value="ECO:0007669"/>
    <property type="project" value="TreeGrafter"/>
</dbReference>
<dbReference type="AlphaFoldDB" id="A0A8J2KAI2"/>
<evidence type="ECO:0000256" key="6">
    <source>
        <dbReference type="ARBA" id="ARBA00022989"/>
    </source>
</evidence>
<dbReference type="GO" id="GO:0004714">
    <property type="term" value="F:transmembrane receptor protein tyrosine kinase activity"/>
    <property type="evidence" value="ECO:0007669"/>
    <property type="project" value="TreeGrafter"/>
</dbReference>
<dbReference type="OrthoDB" id="3256376at2759"/>
<feature type="domain" description="Protein kinase" evidence="9">
    <location>
        <begin position="1"/>
        <end position="195"/>
    </location>
</feature>
<keyword evidence="7" id="KW-0472">Membrane</keyword>
<dbReference type="InterPro" id="IPR000719">
    <property type="entry name" value="Prot_kinase_dom"/>
</dbReference>
<dbReference type="SMART" id="SM00219">
    <property type="entry name" value="TyrKc"/>
    <property type="match status" value="1"/>
</dbReference>
<keyword evidence="6" id="KW-1133">Transmembrane helix</keyword>
<evidence type="ECO:0000256" key="3">
    <source>
        <dbReference type="ARBA" id="ARBA00022729"/>
    </source>
</evidence>
<gene>
    <name evidence="10" type="ORF">AFUS01_LOCUS23313</name>
</gene>
<keyword evidence="5" id="KW-0067">ATP-binding</keyword>
<accession>A0A8J2KAI2</accession>
<dbReference type="EMBL" id="CAJVCH010279480">
    <property type="protein sequence ID" value="CAG7734954.1"/>
    <property type="molecule type" value="Genomic_DNA"/>
</dbReference>
<protein>
    <recommendedName>
        <fullName evidence="9">Protein kinase domain-containing protein</fullName>
    </recommendedName>
</protein>
<dbReference type="InterPro" id="IPR050122">
    <property type="entry name" value="RTK"/>
</dbReference>
<evidence type="ECO:0000259" key="9">
    <source>
        <dbReference type="PROSITE" id="PS50011"/>
    </source>
</evidence>
<evidence type="ECO:0000256" key="7">
    <source>
        <dbReference type="ARBA" id="ARBA00023136"/>
    </source>
</evidence>
<organism evidence="10 11">
    <name type="scientific">Allacma fusca</name>
    <dbReference type="NCBI Taxonomy" id="39272"/>
    <lineage>
        <taxon>Eukaryota</taxon>
        <taxon>Metazoa</taxon>
        <taxon>Ecdysozoa</taxon>
        <taxon>Arthropoda</taxon>
        <taxon>Hexapoda</taxon>
        <taxon>Collembola</taxon>
        <taxon>Symphypleona</taxon>
        <taxon>Sminthuridae</taxon>
        <taxon>Allacma</taxon>
    </lineage>
</organism>
<evidence type="ECO:0000313" key="10">
    <source>
        <dbReference type="EMBL" id="CAG7734954.1"/>
    </source>
</evidence>
<evidence type="ECO:0000256" key="5">
    <source>
        <dbReference type="ARBA" id="ARBA00022840"/>
    </source>
</evidence>
<dbReference type="InterPro" id="IPR020635">
    <property type="entry name" value="Tyr_kinase_cat_dom"/>
</dbReference>
<keyword evidence="11" id="KW-1185">Reference proteome</keyword>
<comment type="caution">
    <text evidence="10">The sequence shown here is derived from an EMBL/GenBank/DDBJ whole genome shotgun (WGS) entry which is preliminary data.</text>
</comment>
<evidence type="ECO:0000256" key="4">
    <source>
        <dbReference type="ARBA" id="ARBA00022741"/>
    </source>
</evidence>
<feature type="non-terminal residue" evidence="10">
    <location>
        <position position="1"/>
    </location>
</feature>
<keyword evidence="4" id="KW-0547">Nucleotide-binding</keyword>
<comment type="subcellular location">
    <subcellularLocation>
        <location evidence="1">Membrane</location>
    </subcellularLocation>
</comment>
<name>A0A8J2KAI2_9HEXA</name>
<evidence type="ECO:0000256" key="8">
    <source>
        <dbReference type="ARBA" id="ARBA00023170"/>
    </source>
</evidence>
<dbReference type="PANTHER" id="PTHR24416">
    <property type="entry name" value="TYROSINE-PROTEIN KINASE RECEPTOR"/>
    <property type="match status" value="1"/>
</dbReference>
<dbReference type="GO" id="GO:0007169">
    <property type="term" value="P:cell surface receptor protein tyrosine kinase signaling pathway"/>
    <property type="evidence" value="ECO:0007669"/>
    <property type="project" value="TreeGrafter"/>
</dbReference>
<dbReference type="GO" id="GO:0005524">
    <property type="term" value="F:ATP binding"/>
    <property type="evidence" value="ECO:0007669"/>
    <property type="project" value="UniProtKB-KW"/>
</dbReference>